<dbReference type="EMBL" id="AZBU02000003">
    <property type="protein sequence ID" value="TKR89384.1"/>
    <property type="molecule type" value="Genomic_DNA"/>
</dbReference>
<sequence>MRQQFGPAGAWREFSGIRHPPRQYKKCGLHIQNLIIIHSIISILVCIIAVVLGLMNVIYPDLHYKSPVFRQIFRVKNGGRQWCFPALRTNTLLDLPDFLQDYGFYVDRFKYDSFGDHNFDSYGRSVYKATPRNTPNGRPSHPPSNPRPRAGLSNNPKFYRKPMDNRFIPHSRFLHGFCSVESLFPSPLLSLPGRQIRGDSADNPEHQNGPF</sequence>
<proteinExistence type="predicted"/>
<evidence type="ECO:0000313" key="3">
    <source>
        <dbReference type="EMBL" id="TKR89384.1"/>
    </source>
</evidence>
<gene>
    <name evidence="3" type="ORF">L596_013495</name>
</gene>
<accession>A0A4U5P174</accession>
<feature type="region of interest" description="Disordered" evidence="1">
    <location>
        <begin position="125"/>
        <end position="156"/>
    </location>
</feature>
<keyword evidence="2" id="KW-0472">Membrane</keyword>
<reference evidence="3 4" key="2">
    <citation type="journal article" date="2019" name="G3 (Bethesda)">
        <title>Hybrid Assembly of the Genome of the Entomopathogenic Nematode Steinernema carpocapsae Identifies the X-Chromosome.</title>
        <authorList>
            <person name="Serra L."/>
            <person name="Macchietto M."/>
            <person name="Macias-Munoz A."/>
            <person name="McGill C.J."/>
            <person name="Rodriguez I.M."/>
            <person name="Rodriguez B."/>
            <person name="Murad R."/>
            <person name="Mortazavi A."/>
        </authorList>
    </citation>
    <scope>NUCLEOTIDE SEQUENCE [LARGE SCALE GENOMIC DNA]</scope>
    <source>
        <strain evidence="3 4">ALL</strain>
    </source>
</reference>
<comment type="caution">
    <text evidence="3">The sequence shown here is derived from an EMBL/GenBank/DDBJ whole genome shotgun (WGS) entry which is preliminary data.</text>
</comment>
<dbReference type="Proteomes" id="UP000298663">
    <property type="component" value="Unassembled WGS sequence"/>
</dbReference>
<dbReference type="AlphaFoldDB" id="A0A4U5P174"/>
<keyword evidence="4" id="KW-1185">Reference proteome</keyword>
<name>A0A4U5P174_STECR</name>
<evidence type="ECO:0000256" key="2">
    <source>
        <dbReference type="SAM" id="Phobius"/>
    </source>
</evidence>
<evidence type="ECO:0000256" key="1">
    <source>
        <dbReference type="SAM" id="MobiDB-lite"/>
    </source>
</evidence>
<evidence type="ECO:0000313" key="4">
    <source>
        <dbReference type="Proteomes" id="UP000298663"/>
    </source>
</evidence>
<reference evidence="3 4" key="1">
    <citation type="journal article" date="2015" name="Genome Biol.">
        <title>Comparative genomics of Steinernema reveals deeply conserved gene regulatory networks.</title>
        <authorList>
            <person name="Dillman A.R."/>
            <person name="Macchietto M."/>
            <person name="Porter C.F."/>
            <person name="Rogers A."/>
            <person name="Williams B."/>
            <person name="Antoshechkin I."/>
            <person name="Lee M.M."/>
            <person name="Goodwin Z."/>
            <person name="Lu X."/>
            <person name="Lewis E.E."/>
            <person name="Goodrich-Blair H."/>
            <person name="Stock S.P."/>
            <person name="Adams B.J."/>
            <person name="Sternberg P.W."/>
            <person name="Mortazavi A."/>
        </authorList>
    </citation>
    <scope>NUCLEOTIDE SEQUENCE [LARGE SCALE GENOMIC DNA]</scope>
    <source>
        <strain evidence="3 4">ALL</strain>
    </source>
</reference>
<protein>
    <submittedName>
        <fullName evidence="3">Uncharacterized protein</fullName>
    </submittedName>
</protein>
<keyword evidence="2" id="KW-1133">Transmembrane helix</keyword>
<keyword evidence="2" id="KW-0812">Transmembrane</keyword>
<feature type="transmembrane region" description="Helical" evidence="2">
    <location>
        <begin position="34"/>
        <end position="59"/>
    </location>
</feature>
<organism evidence="3 4">
    <name type="scientific">Steinernema carpocapsae</name>
    <name type="common">Entomopathogenic nematode</name>
    <dbReference type="NCBI Taxonomy" id="34508"/>
    <lineage>
        <taxon>Eukaryota</taxon>
        <taxon>Metazoa</taxon>
        <taxon>Ecdysozoa</taxon>
        <taxon>Nematoda</taxon>
        <taxon>Chromadorea</taxon>
        <taxon>Rhabditida</taxon>
        <taxon>Tylenchina</taxon>
        <taxon>Panagrolaimomorpha</taxon>
        <taxon>Strongyloidoidea</taxon>
        <taxon>Steinernematidae</taxon>
        <taxon>Steinernema</taxon>
    </lineage>
</organism>